<evidence type="ECO:0000259" key="2">
    <source>
        <dbReference type="Pfam" id="PF22936"/>
    </source>
</evidence>
<feature type="region of interest" description="Disordered" evidence="1">
    <location>
        <begin position="140"/>
        <end position="161"/>
    </location>
</feature>
<gene>
    <name evidence="3" type="ORF">Tco_1017342</name>
</gene>
<feature type="compositionally biased region" description="Pro residues" evidence="1">
    <location>
        <begin position="150"/>
        <end position="159"/>
    </location>
</feature>
<evidence type="ECO:0000313" key="3">
    <source>
        <dbReference type="EMBL" id="GJT65862.1"/>
    </source>
</evidence>
<sequence length="262" mass="28775">MTGNRSQLLNFVSKSLGTVRFKNDQIENIMGYGDYQLGNVIVSRVYYVEGLGHNLFSVGQFCDADLEVTFQKNTCFIRNLEGVDLLSGSRDTNLYTISLNDMLKTSSICLLSKASKTKSWLWHRWLSHLNFGPGLQSMTPATSSSGLVPNPVPQQPFNPPTRNDWDHLFQPMFDEYFNPPSSVVSPVLVAAAPRAVDIAGSPSSTTIDQDAPSSSTSSTNQQQQSLIISQGVEEPIPNALFDDPCHEPLHDVSTSQESSSNV</sequence>
<feature type="region of interest" description="Disordered" evidence="1">
    <location>
        <begin position="199"/>
        <end position="262"/>
    </location>
</feature>
<feature type="compositionally biased region" description="Polar residues" evidence="1">
    <location>
        <begin position="201"/>
        <end position="212"/>
    </location>
</feature>
<feature type="compositionally biased region" description="Low complexity" evidence="1">
    <location>
        <begin position="213"/>
        <end position="230"/>
    </location>
</feature>
<protein>
    <recommendedName>
        <fullName evidence="2">Retrovirus-related Pol polyprotein from transposon TNT 1-94-like beta-barrel domain-containing protein</fullName>
    </recommendedName>
</protein>
<comment type="caution">
    <text evidence="3">The sequence shown here is derived from an EMBL/GenBank/DDBJ whole genome shotgun (WGS) entry which is preliminary data.</text>
</comment>
<dbReference type="Proteomes" id="UP001151760">
    <property type="component" value="Unassembled WGS sequence"/>
</dbReference>
<feature type="compositionally biased region" description="Polar residues" evidence="1">
    <location>
        <begin position="252"/>
        <end position="262"/>
    </location>
</feature>
<dbReference type="EMBL" id="BQNB010017666">
    <property type="protein sequence ID" value="GJT65862.1"/>
    <property type="molecule type" value="Genomic_DNA"/>
</dbReference>
<dbReference type="Pfam" id="PF22936">
    <property type="entry name" value="Pol_BBD"/>
    <property type="match status" value="1"/>
</dbReference>
<evidence type="ECO:0000313" key="4">
    <source>
        <dbReference type="Proteomes" id="UP001151760"/>
    </source>
</evidence>
<keyword evidence="4" id="KW-1185">Reference proteome</keyword>
<accession>A0ABQ5FT73</accession>
<feature type="domain" description="Retrovirus-related Pol polyprotein from transposon TNT 1-94-like beta-barrel" evidence="2">
    <location>
        <begin position="1"/>
        <end position="63"/>
    </location>
</feature>
<proteinExistence type="predicted"/>
<name>A0ABQ5FT73_9ASTR</name>
<evidence type="ECO:0000256" key="1">
    <source>
        <dbReference type="SAM" id="MobiDB-lite"/>
    </source>
</evidence>
<reference evidence="3" key="1">
    <citation type="journal article" date="2022" name="Int. J. Mol. Sci.">
        <title>Draft Genome of Tanacetum Coccineum: Genomic Comparison of Closely Related Tanacetum-Family Plants.</title>
        <authorList>
            <person name="Yamashiro T."/>
            <person name="Shiraishi A."/>
            <person name="Nakayama K."/>
            <person name="Satake H."/>
        </authorList>
    </citation>
    <scope>NUCLEOTIDE SEQUENCE</scope>
</reference>
<organism evidence="3 4">
    <name type="scientific">Tanacetum coccineum</name>
    <dbReference type="NCBI Taxonomy" id="301880"/>
    <lineage>
        <taxon>Eukaryota</taxon>
        <taxon>Viridiplantae</taxon>
        <taxon>Streptophyta</taxon>
        <taxon>Embryophyta</taxon>
        <taxon>Tracheophyta</taxon>
        <taxon>Spermatophyta</taxon>
        <taxon>Magnoliopsida</taxon>
        <taxon>eudicotyledons</taxon>
        <taxon>Gunneridae</taxon>
        <taxon>Pentapetalae</taxon>
        <taxon>asterids</taxon>
        <taxon>campanulids</taxon>
        <taxon>Asterales</taxon>
        <taxon>Asteraceae</taxon>
        <taxon>Asteroideae</taxon>
        <taxon>Anthemideae</taxon>
        <taxon>Anthemidinae</taxon>
        <taxon>Tanacetum</taxon>
    </lineage>
</organism>
<reference evidence="3" key="2">
    <citation type="submission" date="2022-01" db="EMBL/GenBank/DDBJ databases">
        <authorList>
            <person name="Yamashiro T."/>
            <person name="Shiraishi A."/>
            <person name="Satake H."/>
            <person name="Nakayama K."/>
        </authorList>
    </citation>
    <scope>NUCLEOTIDE SEQUENCE</scope>
</reference>
<dbReference type="InterPro" id="IPR054722">
    <property type="entry name" value="PolX-like_BBD"/>
</dbReference>